<proteinExistence type="predicted"/>
<sequence length="198" mass="21906">LLLQRTLDLLLLSRPRAALEILGQVTDSVVENVEALGLADHDYNSEASHLMALSYPPGARARNETERKEFWAGLNDTWLFVVRHAASVDPSAKSSSSLLQEDDEKLTEDDWASTLESVVSWGNILAWYGLVDYEVGFWEEEIVVAVEERRVKKEDGKKSRARPKKPKAEAGEGAAKPRGRAKKTKDADIADAGDVDMA</sequence>
<comment type="caution">
    <text evidence="2">The sequence shown here is derived from an EMBL/GenBank/DDBJ whole genome shotgun (WGS) entry which is preliminary data.</text>
</comment>
<evidence type="ECO:0000313" key="2">
    <source>
        <dbReference type="EMBL" id="KAJ3041284.1"/>
    </source>
</evidence>
<feature type="non-terminal residue" evidence="2">
    <location>
        <position position="1"/>
    </location>
</feature>
<organism evidence="2 3">
    <name type="scientific">Rhizophlyctis rosea</name>
    <dbReference type="NCBI Taxonomy" id="64517"/>
    <lineage>
        <taxon>Eukaryota</taxon>
        <taxon>Fungi</taxon>
        <taxon>Fungi incertae sedis</taxon>
        <taxon>Chytridiomycota</taxon>
        <taxon>Chytridiomycota incertae sedis</taxon>
        <taxon>Chytridiomycetes</taxon>
        <taxon>Rhizophlyctidales</taxon>
        <taxon>Rhizophlyctidaceae</taxon>
        <taxon>Rhizophlyctis</taxon>
    </lineage>
</organism>
<dbReference type="AlphaFoldDB" id="A0AAD5S533"/>
<evidence type="ECO:0000256" key="1">
    <source>
        <dbReference type="SAM" id="MobiDB-lite"/>
    </source>
</evidence>
<dbReference type="EMBL" id="JADGJD010001497">
    <property type="protein sequence ID" value="KAJ3041284.1"/>
    <property type="molecule type" value="Genomic_DNA"/>
</dbReference>
<keyword evidence="3" id="KW-1185">Reference proteome</keyword>
<dbReference type="Proteomes" id="UP001212841">
    <property type="component" value="Unassembled WGS sequence"/>
</dbReference>
<accession>A0AAD5S533</accession>
<gene>
    <name evidence="2" type="ORF">HK097_002300</name>
</gene>
<feature type="region of interest" description="Disordered" evidence="1">
    <location>
        <begin position="151"/>
        <end position="198"/>
    </location>
</feature>
<evidence type="ECO:0000313" key="3">
    <source>
        <dbReference type="Proteomes" id="UP001212841"/>
    </source>
</evidence>
<name>A0AAD5S533_9FUNG</name>
<reference evidence="2" key="1">
    <citation type="submission" date="2020-05" db="EMBL/GenBank/DDBJ databases">
        <title>Phylogenomic resolution of chytrid fungi.</title>
        <authorList>
            <person name="Stajich J.E."/>
            <person name="Amses K."/>
            <person name="Simmons R."/>
            <person name="Seto K."/>
            <person name="Myers J."/>
            <person name="Bonds A."/>
            <person name="Quandt C.A."/>
            <person name="Barry K."/>
            <person name="Liu P."/>
            <person name="Grigoriev I."/>
            <person name="Longcore J.E."/>
            <person name="James T.Y."/>
        </authorList>
    </citation>
    <scope>NUCLEOTIDE SEQUENCE</scope>
    <source>
        <strain evidence="2">JEL0318</strain>
    </source>
</reference>
<protein>
    <submittedName>
        <fullName evidence="2">Uncharacterized protein</fullName>
    </submittedName>
</protein>
<feature type="compositionally biased region" description="Acidic residues" evidence="1">
    <location>
        <begin position="189"/>
        <end position="198"/>
    </location>
</feature>